<evidence type="ECO:0000313" key="1">
    <source>
        <dbReference type="EMBL" id="AKH38060.1"/>
    </source>
</evidence>
<protein>
    <submittedName>
        <fullName evidence="1">Uncharacterized protein</fullName>
    </submittedName>
</protein>
<reference evidence="1 2" key="2">
    <citation type="journal article" date="2016" name="Genome Announc.">
        <title>Genome Sequence of Nitrosomonas communis Strain Nm2, a Mesophilic Ammonia-Oxidizing Bacterium Isolated from Mediterranean Soil.</title>
        <authorList>
            <person name="Kozlowski J.A."/>
            <person name="Kits K.D."/>
            <person name="Stein L.Y."/>
        </authorList>
    </citation>
    <scope>NUCLEOTIDE SEQUENCE [LARGE SCALE GENOMIC DNA]</scope>
    <source>
        <strain evidence="1 2">Nm2</strain>
    </source>
</reference>
<dbReference type="EMBL" id="CP011451">
    <property type="protein sequence ID" value="AKH38060.1"/>
    <property type="molecule type" value="Genomic_DNA"/>
</dbReference>
<dbReference type="KEGG" id="nco:AAW31_09915"/>
<organism evidence="1 2">
    <name type="scientific">Nitrosomonas communis</name>
    <dbReference type="NCBI Taxonomy" id="44574"/>
    <lineage>
        <taxon>Bacteria</taxon>
        <taxon>Pseudomonadati</taxon>
        <taxon>Pseudomonadota</taxon>
        <taxon>Betaproteobacteria</taxon>
        <taxon>Nitrosomonadales</taxon>
        <taxon>Nitrosomonadaceae</taxon>
        <taxon>Nitrosomonas</taxon>
    </lineage>
</organism>
<sequence>MMVYSSGDREMAFVNERKEDGTWQTIDREKNLVLQEVRGGRPQEPIEFNLNIAGENIYFNAFRRMKQLETKKYVVEWRIVQIFSSPLLKLDRSQLHALIEEALDAYGSTFSRKYVESLTVIFSPNL</sequence>
<proteinExistence type="predicted"/>
<dbReference type="PATRIC" id="fig|44574.3.peg.2406"/>
<reference evidence="2" key="1">
    <citation type="submission" date="2015-05" db="EMBL/GenBank/DDBJ databases">
        <title>Draft genome of Nitrosomonas communis strain Nm2.</title>
        <authorList>
            <person name="Kozlowski J.A."/>
            <person name="Kits K.D."/>
            <person name="Stein L.Y."/>
        </authorList>
    </citation>
    <scope>NUCLEOTIDE SEQUENCE [LARGE SCALE GENOMIC DNA]</scope>
    <source>
        <strain evidence="2">Nm2</strain>
    </source>
</reference>
<dbReference type="Proteomes" id="UP000034156">
    <property type="component" value="Chromosome"/>
</dbReference>
<dbReference type="AlphaFoldDB" id="A0A0F7KC44"/>
<gene>
    <name evidence="1" type="ORF">AAW31_09915</name>
</gene>
<accession>A0A0F7KC44</accession>
<keyword evidence="2" id="KW-1185">Reference proteome</keyword>
<name>A0A0F7KC44_9PROT</name>
<evidence type="ECO:0000313" key="2">
    <source>
        <dbReference type="Proteomes" id="UP000034156"/>
    </source>
</evidence>